<evidence type="ECO:0000313" key="8">
    <source>
        <dbReference type="Proteomes" id="UP000229897"/>
    </source>
</evidence>
<gene>
    <name evidence="7" type="ORF">CR152_07805</name>
</gene>
<evidence type="ECO:0000313" key="7">
    <source>
        <dbReference type="EMBL" id="ATQ74424.1"/>
    </source>
</evidence>
<evidence type="ECO:0000256" key="3">
    <source>
        <dbReference type="ARBA" id="ARBA00022692"/>
    </source>
</evidence>
<dbReference type="InterPro" id="IPR045214">
    <property type="entry name" value="Surf1/Surf4"/>
</dbReference>
<keyword evidence="4 6" id="KW-1133">Transmembrane helix</keyword>
<evidence type="ECO:0000256" key="5">
    <source>
        <dbReference type="ARBA" id="ARBA00023136"/>
    </source>
</evidence>
<keyword evidence="5 6" id="KW-0472">Membrane</keyword>
<evidence type="ECO:0000256" key="1">
    <source>
        <dbReference type="ARBA" id="ARBA00004370"/>
    </source>
</evidence>
<dbReference type="PANTHER" id="PTHR23427:SF2">
    <property type="entry name" value="SURFEIT LOCUS PROTEIN 1"/>
    <property type="match status" value="1"/>
</dbReference>
<reference evidence="7" key="1">
    <citation type="submission" date="2017-10" db="EMBL/GenBank/DDBJ databases">
        <title>Massilia psychrophilum sp. nov., a novel purple-pigmented bacterium isolated from Tianshan glacier, Xinjiang Municipality, China.</title>
        <authorList>
            <person name="Wang H."/>
        </authorList>
    </citation>
    <scope>NUCLEOTIDE SEQUENCE [LARGE SCALE GENOMIC DNA]</scope>
    <source>
        <strain evidence="7">B2</strain>
    </source>
</reference>
<comment type="subcellular location">
    <subcellularLocation>
        <location evidence="6">Cell membrane</location>
        <topology evidence="6">Multi-pass membrane protein</topology>
    </subcellularLocation>
    <subcellularLocation>
        <location evidence="1">Membrane</location>
    </subcellularLocation>
</comment>
<evidence type="ECO:0000256" key="4">
    <source>
        <dbReference type="ARBA" id="ARBA00022989"/>
    </source>
</evidence>
<comment type="similarity">
    <text evidence="2 6">Belongs to the SURF1 family.</text>
</comment>
<sequence length="242" mass="26352">MRIRFRFRAIPFVATVLLVALGIALGRWQDGRAAEKIGLQQAITARAGAAPLVLGAAPLTPAQVELRPVTVTGTFVRDWPLFLNNRPQEGKAGFYLLMPLRIDGTDMHVLVARGWLPRYTGQYDRLPEFDTPAGTVTVTGLARAGMGKVMQLGTAAPVAPKAILQNLTPAEFAQASKLAVQPFFIEQSGPAPAGDKLVRNWPAPSLNVEKHQGYAFQWYALAVMALLFFVITGFQRGTKQND</sequence>
<proteinExistence type="inferred from homology"/>
<dbReference type="KEGG" id="mass:CR152_07805"/>
<organism evidence="7 8">
    <name type="scientific">Massilia violaceinigra</name>
    <dbReference type="NCBI Taxonomy" id="2045208"/>
    <lineage>
        <taxon>Bacteria</taxon>
        <taxon>Pseudomonadati</taxon>
        <taxon>Pseudomonadota</taxon>
        <taxon>Betaproteobacteria</taxon>
        <taxon>Burkholderiales</taxon>
        <taxon>Oxalobacteraceae</taxon>
        <taxon>Telluria group</taxon>
        <taxon>Massilia</taxon>
    </lineage>
</organism>
<dbReference type="PROSITE" id="PS50895">
    <property type="entry name" value="SURF1"/>
    <property type="match status" value="1"/>
</dbReference>
<dbReference type="Pfam" id="PF02104">
    <property type="entry name" value="SURF1"/>
    <property type="match status" value="1"/>
</dbReference>
<dbReference type="AlphaFoldDB" id="A0A2D2DHH3"/>
<comment type="caution">
    <text evidence="6">Lacks conserved residue(s) required for the propagation of feature annotation.</text>
</comment>
<dbReference type="EMBL" id="CP024608">
    <property type="protein sequence ID" value="ATQ74424.1"/>
    <property type="molecule type" value="Genomic_DNA"/>
</dbReference>
<evidence type="ECO:0000256" key="6">
    <source>
        <dbReference type="RuleBase" id="RU363076"/>
    </source>
</evidence>
<name>A0A2D2DHH3_9BURK</name>
<dbReference type="RefSeq" id="WP_099874407.1">
    <property type="nucleotide sequence ID" value="NZ_CP024608.1"/>
</dbReference>
<evidence type="ECO:0000256" key="2">
    <source>
        <dbReference type="ARBA" id="ARBA00007165"/>
    </source>
</evidence>
<dbReference type="GO" id="GO:0005886">
    <property type="term" value="C:plasma membrane"/>
    <property type="evidence" value="ECO:0007669"/>
    <property type="project" value="UniProtKB-SubCell"/>
</dbReference>
<accession>A0A2D2DHH3</accession>
<dbReference type="CDD" id="cd06662">
    <property type="entry name" value="SURF1"/>
    <property type="match status" value="1"/>
</dbReference>
<keyword evidence="6" id="KW-1003">Cell membrane</keyword>
<feature type="transmembrane region" description="Helical" evidence="6">
    <location>
        <begin position="216"/>
        <end position="234"/>
    </location>
</feature>
<dbReference type="Proteomes" id="UP000229897">
    <property type="component" value="Chromosome"/>
</dbReference>
<dbReference type="InterPro" id="IPR002994">
    <property type="entry name" value="Surf1/Shy1"/>
</dbReference>
<keyword evidence="8" id="KW-1185">Reference proteome</keyword>
<protein>
    <recommendedName>
        <fullName evidence="6">SURF1-like protein</fullName>
    </recommendedName>
</protein>
<keyword evidence="3 6" id="KW-0812">Transmembrane</keyword>
<dbReference type="PANTHER" id="PTHR23427">
    <property type="entry name" value="SURFEIT LOCUS PROTEIN"/>
    <property type="match status" value="1"/>
</dbReference>
<dbReference type="OrthoDB" id="9789940at2"/>